<dbReference type="InterPro" id="IPR000594">
    <property type="entry name" value="ThiF_NAD_FAD-bd"/>
</dbReference>
<dbReference type="PANTHER" id="PTHR10953:SF102">
    <property type="entry name" value="ADENYLYLTRANSFERASE AND SULFURTRANSFERASE MOCS3"/>
    <property type="match status" value="1"/>
</dbReference>
<dbReference type="CDD" id="cd00757">
    <property type="entry name" value="ThiF_MoeB_HesA_family"/>
    <property type="match status" value="1"/>
</dbReference>
<evidence type="ECO:0000313" key="2">
    <source>
        <dbReference type="EMBL" id="MBR0559761.1"/>
    </source>
</evidence>
<dbReference type="Pfam" id="PF00899">
    <property type="entry name" value="ThiF"/>
    <property type="match status" value="1"/>
</dbReference>
<dbReference type="Gene3D" id="3.40.50.720">
    <property type="entry name" value="NAD(P)-binding Rossmann-like Domain"/>
    <property type="match status" value="1"/>
</dbReference>
<dbReference type="InterPro" id="IPR045886">
    <property type="entry name" value="ThiF/MoeB/HesA"/>
</dbReference>
<dbReference type="InterPro" id="IPR035985">
    <property type="entry name" value="Ubiquitin-activating_enz"/>
</dbReference>
<protein>
    <submittedName>
        <fullName evidence="2">HesA/MoeB/ThiF family protein</fullName>
    </submittedName>
</protein>
<dbReference type="EMBL" id="JAGRQH010000003">
    <property type="protein sequence ID" value="MBR0559761.1"/>
    <property type="molecule type" value="Genomic_DNA"/>
</dbReference>
<dbReference type="Proteomes" id="UP000677812">
    <property type="component" value="Unassembled WGS sequence"/>
</dbReference>
<dbReference type="SUPFAM" id="SSF69572">
    <property type="entry name" value="Activating enzymes of the ubiquitin-like proteins"/>
    <property type="match status" value="1"/>
</dbReference>
<feature type="domain" description="THIF-type NAD/FAD binding fold" evidence="1">
    <location>
        <begin position="13"/>
        <end position="249"/>
    </location>
</feature>
<gene>
    <name evidence="2" type="ORF">KB213_06800</name>
</gene>
<name>A0ABS5E7B4_9PROT</name>
<dbReference type="PANTHER" id="PTHR10953">
    <property type="entry name" value="UBIQUITIN-ACTIVATING ENZYME E1"/>
    <property type="match status" value="1"/>
</dbReference>
<evidence type="ECO:0000259" key="1">
    <source>
        <dbReference type="Pfam" id="PF00899"/>
    </source>
</evidence>
<accession>A0ABS5E7B4</accession>
<proteinExistence type="predicted"/>
<comment type="caution">
    <text evidence="2">The sequence shown here is derived from an EMBL/GenBank/DDBJ whole genome shotgun (WGS) entry which is preliminary data.</text>
</comment>
<organism evidence="2 3">
    <name type="scientific">Neokomagataea anthophila</name>
    <dbReference type="NCBI Taxonomy" id="2826925"/>
    <lineage>
        <taxon>Bacteria</taxon>
        <taxon>Pseudomonadati</taxon>
        <taxon>Pseudomonadota</taxon>
        <taxon>Alphaproteobacteria</taxon>
        <taxon>Acetobacterales</taxon>
        <taxon>Acetobacteraceae</taxon>
        <taxon>Neokomagataea</taxon>
    </lineage>
</organism>
<reference evidence="2 3" key="1">
    <citation type="submission" date="2021-04" db="EMBL/GenBank/DDBJ databases">
        <title>The complete genome sequence of Neokomagataea sp. TBRC 2177.</title>
        <authorList>
            <person name="Charoenyingcharoen P."/>
            <person name="Yukphan P."/>
        </authorList>
    </citation>
    <scope>NUCLEOTIDE SEQUENCE [LARGE SCALE GENOMIC DNA]</scope>
    <source>
        <strain evidence="2 3">TBRC 2177</strain>
    </source>
</reference>
<evidence type="ECO:0000313" key="3">
    <source>
        <dbReference type="Proteomes" id="UP000677812"/>
    </source>
</evidence>
<sequence length="260" mass="28356">MMLNFTDVELERYARHILVPNIGAIGQSRCRDASVLIIGLGGLGAPLAQQLAASGIGRIGLVDDDHIDLSNLQRQILYDTSSIGSLKTDIAQKKLTALNPHIRIETHAMRATTDVLEQLVPSYDLICDGTDNFRTRFAISDACVRHGKTFVSGAVQGLSGQVATFRPQYQGPCYRCLFPDADENETLNCSRAGVLGPATSVIGSLMAVETLREIMQLTSNTPAHTVVTSWDALQNRFRRFELTRSPDCSAHSENNQAALK</sequence>
<keyword evidence="3" id="KW-1185">Reference proteome</keyword>